<comment type="subcellular location">
    <subcellularLocation>
        <location evidence="1">Membrane</location>
        <topology evidence="1">Multi-pass membrane protein</topology>
    </subcellularLocation>
</comment>
<dbReference type="GO" id="GO:0005886">
    <property type="term" value="C:plasma membrane"/>
    <property type="evidence" value="ECO:0007669"/>
    <property type="project" value="TreeGrafter"/>
</dbReference>
<dbReference type="PRINTS" id="PR01078">
    <property type="entry name" value="AMINACHANNEL"/>
</dbReference>
<evidence type="ECO:0000256" key="10">
    <source>
        <dbReference type="ARBA" id="ARBA00023201"/>
    </source>
</evidence>
<evidence type="ECO:0000313" key="15">
    <source>
        <dbReference type="Proteomes" id="UP001054837"/>
    </source>
</evidence>
<evidence type="ECO:0000256" key="2">
    <source>
        <dbReference type="ARBA" id="ARBA00007193"/>
    </source>
</evidence>
<evidence type="ECO:0000256" key="13">
    <source>
        <dbReference type="SAM" id="Phobius"/>
    </source>
</evidence>
<organism evidence="14 15">
    <name type="scientific">Caerostris darwini</name>
    <dbReference type="NCBI Taxonomy" id="1538125"/>
    <lineage>
        <taxon>Eukaryota</taxon>
        <taxon>Metazoa</taxon>
        <taxon>Ecdysozoa</taxon>
        <taxon>Arthropoda</taxon>
        <taxon>Chelicerata</taxon>
        <taxon>Arachnida</taxon>
        <taxon>Araneae</taxon>
        <taxon>Araneomorphae</taxon>
        <taxon>Entelegynae</taxon>
        <taxon>Araneoidea</taxon>
        <taxon>Araneidae</taxon>
        <taxon>Caerostris</taxon>
    </lineage>
</organism>
<dbReference type="AlphaFoldDB" id="A0AAV4R8N5"/>
<dbReference type="Pfam" id="PF00858">
    <property type="entry name" value="ASC"/>
    <property type="match status" value="1"/>
</dbReference>
<keyword evidence="6 13" id="KW-1133">Transmembrane helix</keyword>
<comment type="similarity">
    <text evidence="2 12">Belongs to the amiloride-sensitive sodium channel (TC 1.A.6) family.</text>
</comment>
<evidence type="ECO:0000313" key="14">
    <source>
        <dbReference type="EMBL" id="GIY16691.1"/>
    </source>
</evidence>
<sequence>MNILGNSRSNNNIINKANSSDFKDFAREVGNSPKNYFSDTNWTEMLRNSSIRAISQIGFSNSAFTKALRAAVFIVALFGCGYRIYGFLMIYFQYPVLFNLKIGQRPYAHFPSVTVCNLNRMKSQYEFCLYNEKILFCDTKFSKYTWAIELPERRNYFSCSNKLNENQFNKSKDKMEFFKKYFELDAKDKYEFGHKALQMVESCSFSGTQCKHHESSSSSYYGNCFTFNNIDSQNKIMIARSTGPFGGLEFIFNIEPREYASITQAIGMRIDIHGQRDLPFPGENGITILPGYETDISLSEIITSRLPKPFKDECISYVSKQSQSMCLGVCLQKYNYAKCGCVEPLFPEIEHRKICNITKVSDVCCLDSVLEDLTQGADCNCPSPCLSTHFSKQISMAIWPSQNSFFKGNQNASFEDLKLYRSSHAKVRIYYKTFERKIFEQKPMFHPSELFSYLGGECALWLGLSLTAFFELVELLFYLGNTIICKICMPVFKRHI</sequence>
<keyword evidence="11 12" id="KW-0407">Ion channel</keyword>
<accession>A0AAV4R8N5</accession>
<evidence type="ECO:0000256" key="11">
    <source>
        <dbReference type="ARBA" id="ARBA00023303"/>
    </source>
</evidence>
<dbReference type="Gene3D" id="2.60.470.10">
    <property type="entry name" value="Acid-sensing ion channels like domains"/>
    <property type="match status" value="1"/>
</dbReference>
<name>A0AAV4R8N5_9ARAC</name>
<evidence type="ECO:0000256" key="7">
    <source>
        <dbReference type="ARBA" id="ARBA00023053"/>
    </source>
</evidence>
<evidence type="ECO:0000256" key="4">
    <source>
        <dbReference type="ARBA" id="ARBA00022461"/>
    </source>
</evidence>
<dbReference type="Proteomes" id="UP001054837">
    <property type="component" value="Unassembled WGS sequence"/>
</dbReference>
<evidence type="ECO:0000256" key="8">
    <source>
        <dbReference type="ARBA" id="ARBA00023065"/>
    </source>
</evidence>
<evidence type="ECO:0000256" key="5">
    <source>
        <dbReference type="ARBA" id="ARBA00022692"/>
    </source>
</evidence>
<keyword evidence="9 13" id="KW-0472">Membrane</keyword>
<evidence type="ECO:0000256" key="12">
    <source>
        <dbReference type="RuleBase" id="RU000679"/>
    </source>
</evidence>
<dbReference type="Gene3D" id="1.10.287.770">
    <property type="entry name" value="YojJ-like"/>
    <property type="match status" value="1"/>
</dbReference>
<keyword evidence="3 12" id="KW-0813">Transport</keyword>
<dbReference type="PANTHER" id="PTHR11690">
    <property type="entry name" value="AMILORIDE-SENSITIVE SODIUM CHANNEL-RELATED"/>
    <property type="match status" value="1"/>
</dbReference>
<evidence type="ECO:0000256" key="9">
    <source>
        <dbReference type="ARBA" id="ARBA00023136"/>
    </source>
</evidence>
<keyword evidence="7" id="KW-0915">Sodium</keyword>
<dbReference type="InterPro" id="IPR001873">
    <property type="entry name" value="ENaC"/>
</dbReference>
<keyword evidence="4 12" id="KW-0894">Sodium channel</keyword>
<comment type="caution">
    <text evidence="14">The sequence shown here is derived from an EMBL/GenBank/DDBJ whole genome shotgun (WGS) entry which is preliminary data.</text>
</comment>
<keyword evidence="10 12" id="KW-0739">Sodium transport</keyword>
<keyword evidence="5 12" id="KW-0812">Transmembrane</keyword>
<feature type="transmembrane region" description="Helical" evidence="13">
    <location>
        <begin position="70"/>
        <end position="92"/>
    </location>
</feature>
<evidence type="ECO:0000256" key="6">
    <source>
        <dbReference type="ARBA" id="ARBA00022989"/>
    </source>
</evidence>
<evidence type="ECO:0000256" key="1">
    <source>
        <dbReference type="ARBA" id="ARBA00004141"/>
    </source>
</evidence>
<protein>
    <submittedName>
        <fullName evidence="14">FMRFamide-activated amiloride-sensitive sodium channel</fullName>
    </submittedName>
</protein>
<dbReference type="GO" id="GO:0015280">
    <property type="term" value="F:ligand-gated sodium channel activity"/>
    <property type="evidence" value="ECO:0007669"/>
    <property type="project" value="TreeGrafter"/>
</dbReference>
<dbReference type="EMBL" id="BPLQ01005719">
    <property type="protein sequence ID" value="GIY16691.1"/>
    <property type="molecule type" value="Genomic_DNA"/>
</dbReference>
<keyword evidence="15" id="KW-1185">Reference proteome</keyword>
<reference evidence="14 15" key="1">
    <citation type="submission" date="2021-06" db="EMBL/GenBank/DDBJ databases">
        <title>Caerostris darwini draft genome.</title>
        <authorList>
            <person name="Kono N."/>
            <person name="Arakawa K."/>
        </authorList>
    </citation>
    <scope>NUCLEOTIDE SEQUENCE [LARGE SCALE GENOMIC DNA]</scope>
</reference>
<keyword evidence="8 12" id="KW-0406">Ion transport</keyword>
<evidence type="ECO:0000256" key="3">
    <source>
        <dbReference type="ARBA" id="ARBA00022448"/>
    </source>
</evidence>
<gene>
    <name evidence="14" type="primary">FANA_1</name>
    <name evidence="14" type="ORF">CDAR_426711</name>
</gene>
<proteinExistence type="inferred from homology"/>